<organism evidence="2 3">
    <name type="scientific">Sporothrix bragantina</name>
    <dbReference type="NCBI Taxonomy" id="671064"/>
    <lineage>
        <taxon>Eukaryota</taxon>
        <taxon>Fungi</taxon>
        <taxon>Dikarya</taxon>
        <taxon>Ascomycota</taxon>
        <taxon>Pezizomycotina</taxon>
        <taxon>Sordariomycetes</taxon>
        <taxon>Sordariomycetidae</taxon>
        <taxon>Ophiostomatales</taxon>
        <taxon>Ophiostomataceae</taxon>
        <taxon>Sporothrix</taxon>
    </lineage>
</organism>
<comment type="caution">
    <text evidence="2">The sequence shown here is derived from an EMBL/GenBank/DDBJ whole genome shotgun (WGS) entry which is preliminary data.</text>
</comment>
<protein>
    <recommendedName>
        <fullName evidence="4">6-phosphogluconate dehydrogenase</fullName>
    </recommendedName>
</protein>
<evidence type="ECO:0000313" key="3">
    <source>
        <dbReference type="Proteomes" id="UP001642406"/>
    </source>
</evidence>
<sequence>MTLSALRPRLAAATAPRAAPRCVRYLSSTAVHRFTELTLPKQTVLDNIRVKQDVLIAQNKAAPQAQPDNAAVILASPEFATWLDDEAFVAALLQHMPLSHPQSNGNAGTSVLCAVVAALATPQTAAKIGQTPVSGLSIAYGNTDVLLPGLWHGEGNKETLRSSRGSIGSDLDRDAAITVEVPPLSGANQTGDGSLRVTLPLSNTIFQNGRRSTLLASLWKHGGPEGQLERQNVESREHQLVVVPPVASTTATVTGNTQVSAPLFALSEPLKIASGLGNIVRQVFDPSTGRPIPAARELETDIPALLAARRKATPGLEDGALAVWGLVIPEKAMPFYEQLRLGLSSPGETALHALASDADHAPEAEQQVATRTSAHFTALLAAGCRLHRILSGGGGWGLKQGLLSLDPQMSHPASASLAASQSADAASQPKILGEERRDEEMDDEAMLSFIRSFKSETLVGREVAASEAASQNSASAAEDGVDGVAMPGAHVQFFVAPLSLETQKTMPESKPLDSVAETGAELSTWSIALGAHAGYDGSLPQTGNQTQTGHWDGTGASGVLSGVGGAGTVGGEQVTLIHNHFGAVSSHGIFLAAMGNSQSGANSAESAPATRTKLDTPSAYVWGSMHPR</sequence>
<proteinExistence type="predicted"/>
<name>A0ABP0B6H8_9PEZI</name>
<evidence type="ECO:0000313" key="2">
    <source>
        <dbReference type="EMBL" id="CAK7214821.1"/>
    </source>
</evidence>
<feature type="compositionally biased region" description="Low complexity" evidence="1">
    <location>
        <begin position="413"/>
        <end position="427"/>
    </location>
</feature>
<reference evidence="2 3" key="1">
    <citation type="submission" date="2024-01" db="EMBL/GenBank/DDBJ databases">
        <authorList>
            <person name="Allen C."/>
            <person name="Tagirdzhanova G."/>
        </authorList>
    </citation>
    <scope>NUCLEOTIDE SEQUENCE [LARGE SCALE GENOMIC DNA]</scope>
</reference>
<gene>
    <name evidence="2" type="ORF">SBRCBS47491_002280</name>
</gene>
<feature type="region of interest" description="Disordered" evidence="1">
    <location>
        <begin position="413"/>
        <end position="440"/>
    </location>
</feature>
<dbReference type="EMBL" id="CAWUHC010000013">
    <property type="protein sequence ID" value="CAK7214821.1"/>
    <property type="molecule type" value="Genomic_DNA"/>
</dbReference>
<keyword evidence="3" id="KW-1185">Reference proteome</keyword>
<accession>A0ABP0B6H8</accession>
<dbReference type="Proteomes" id="UP001642406">
    <property type="component" value="Unassembled WGS sequence"/>
</dbReference>
<evidence type="ECO:0008006" key="4">
    <source>
        <dbReference type="Google" id="ProtNLM"/>
    </source>
</evidence>
<evidence type="ECO:0000256" key="1">
    <source>
        <dbReference type="SAM" id="MobiDB-lite"/>
    </source>
</evidence>